<evidence type="ECO:0000313" key="5">
    <source>
        <dbReference type="Proteomes" id="UP001177744"/>
    </source>
</evidence>
<dbReference type="InterPro" id="IPR016082">
    <property type="entry name" value="Ribosomal_uL30_ferredoxin-like"/>
</dbReference>
<dbReference type="GO" id="GO:0003723">
    <property type="term" value="F:RNA binding"/>
    <property type="evidence" value="ECO:0007669"/>
    <property type="project" value="TreeGrafter"/>
</dbReference>
<proteinExistence type="inferred from homology"/>
<gene>
    <name evidence="4" type="ORF">QTO34_012434</name>
</gene>
<dbReference type="AlphaFoldDB" id="A0AA40HB30"/>
<dbReference type="Gene3D" id="3.30.1390.20">
    <property type="entry name" value="Ribosomal protein L30, ferredoxin-like fold domain"/>
    <property type="match status" value="1"/>
</dbReference>
<name>A0AA40HB30_CNENI</name>
<comment type="similarity">
    <text evidence="1">Belongs to the universal ribosomal protein uL30 family.</text>
</comment>
<dbReference type="Pfam" id="PF00327">
    <property type="entry name" value="Ribosomal_L30"/>
    <property type="match status" value="1"/>
</dbReference>
<comment type="caution">
    <text evidence="4">The sequence shown here is derived from an EMBL/GenBank/DDBJ whole genome shotgun (WGS) entry which is preliminary data.</text>
</comment>
<evidence type="ECO:0000256" key="2">
    <source>
        <dbReference type="SAM" id="MobiDB-lite"/>
    </source>
</evidence>
<dbReference type="SUPFAM" id="SSF55129">
    <property type="entry name" value="Ribosomal protein L30p/L7e"/>
    <property type="match status" value="1"/>
</dbReference>
<feature type="region of interest" description="Disordered" evidence="2">
    <location>
        <begin position="14"/>
        <end position="33"/>
    </location>
</feature>
<dbReference type="Proteomes" id="UP001177744">
    <property type="component" value="Unassembled WGS sequence"/>
</dbReference>
<keyword evidence="5" id="KW-1185">Reference proteome</keyword>
<feature type="domain" description="Large ribosomal subunit protein uL30-like ferredoxin-like fold" evidence="3">
    <location>
        <begin position="108"/>
        <end position="141"/>
    </location>
</feature>
<organism evidence="4 5">
    <name type="scientific">Cnephaeus nilssonii</name>
    <name type="common">Northern bat</name>
    <name type="synonym">Eptesicus nilssonii</name>
    <dbReference type="NCBI Taxonomy" id="3371016"/>
    <lineage>
        <taxon>Eukaryota</taxon>
        <taxon>Metazoa</taxon>
        <taxon>Chordata</taxon>
        <taxon>Craniata</taxon>
        <taxon>Vertebrata</taxon>
        <taxon>Euteleostomi</taxon>
        <taxon>Mammalia</taxon>
        <taxon>Eutheria</taxon>
        <taxon>Laurasiatheria</taxon>
        <taxon>Chiroptera</taxon>
        <taxon>Yangochiroptera</taxon>
        <taxon>Vespertilionidae</taxon>
        <taxon>Cnephaeus</taxon>
    </lineage>
</organism>
<dbReference type="PANTHER" id="PTHR11524:SF12">
    <property type="entry name" value="LARGE RIBOSOMAL SUBUNIT PROTEIN UL30"/>
    <property type="match status" value="1"/>
</dbReference>
<dbReference type="InterPro" id="IPR039699">
    <property type="entry name" value="Ribosomal_uL30"/>
</dbReference>
<evidence type="ECO:0000313" key="4">
    <source>
        <dbReference type="EMBL" id="KAK1328012.1"/>
    </source>
</evidence>
<dbReference type="GO" id="GO:0000463">
    <property type="term" value="P:maturation of LSU-rRNA from tricistronic rRNA transcript (SSU-rRNA, 5.8S rRNA, LSU-rRNA)"/>
    <property type="evidence" value="ECO:0007669"/>
    <property type="project" value="TreeGrafter"/>
</dbReference>
<dbReference type="GO" id="GO:0022625">
    <property type="term" value="C:cytosolic large ribosomal subunit"/>
    <property type="evidence" value="ECO:0007669"/>
    <property type="project" value="TreeGrafter"/>
</dbReference>
<dbReference type="GO" id="GO:0003735">
    <property type="term" value="F:structural constituent of ribosome"/>
    <property type="evidence" value="ECO:0007669"/>
    <property type="project" value="TreeGrafter"/>
</dbReference>
<evidence type="ECO:0000256" key="1">
    <source>
        <dbReference type="ARBA" id="ARBA00007594"/>
    </source>
</evidence>
<accession>A0AA40HB30</accession>
<protein>
    <recommendedName>
        <fullName evidence="3">Large ribosomal subunit protein uL30-like ferredoxin-like fold domain-containing protein</fullName>
    </recommendedName>
</protein>
<evidence type="ECO:0000259" key="3">
    <source>
        <dbReference type="Pfam" id="PF00327"/>
    </source>
</evidence>
<reference evidence="4" key="1">
    <citation type="submission" date="2023-06" db="EMBL/GenBank/DDBJ databases">
        <title>Reference genome for the Northern bat (Eptesicus nilssonii), a most northern bat species.</title>
        <authorList>
            <person name="Laine V.N."/>
            <person name="Pulliainen A.T."/>
            <person name="Lilley T.M."/>
        </authorList>
    </citation>
    <scope>NUCLEOTIDE SEQUENCE</scope>
    <source>
        <strain evidence="4">BLF_Eptnil</strain>
        <tissue evidence="4">Kidney</tissue>
    </source>
</reference>
<sequence>MTLEGLMLMEIKSDSSFPAGQGGRRREEGGGGSCCIGALKKKRRNCAELTTRRLRKKFAQKMLRKARRKLTYEKAKPCQMYRTEIRMARMARRAANFSVPAEPTLASVIRIRGIDGASPRVRKGLQLVHLRRIFTGTFVQARPCELQDAQRGISKRDFAD</sequence>
<dbReference type="InterPro" id="IPR036919">
    <property type="entry name" value="Ribo_uL30_ferredoxin-like_sf"/>
</dbReference>
<dbReference type="PANTHER" id="PTHR11524">
    <property type="entry name" value="60S RIBOSOMAL PROTEIN L7"/>
    <property type="match status" value="1"/>
</dbReference>
<dbReference type="EMBL" id="JAULJE010000024">
    <property type="protein sequence ID" value="KAK1328012.1"/>
    <property type="molecule type" value="Genomic_DNA"/>
</dbReference>